<dbReference type="FunFam" id="3.30.1330.40:FF:000001">
    <property type="entry name" value="L-PSP family endoribonuclease"/>
    <property type="match status" value="1"/>
</dbReference>
<sequence length="126" mass="13908">MVEYVFTDRAPKPIGPYSQAVIAGNFVFLSGQIPIDPKTGEIVDGGIRDQTRRVLENIKAILEEAGCSLNDVVSVTVFLKDLSHFNDFNEVYSDYFSENRPARSTIQAAALPKNVLVEIAAIAYKK</sequence>
<protein>
    <submittedName>
        <fullName evidence="2">RidA family protein</fullName>
    </submittedName>
</protein>
<reference evidence="2 3" key="1">
    <citation type="submission" date="2018-10" db="EMBL/GenBank/DDBJ databases">
        <title>Co-occurring genomic capacity for anaerobic methane metabolism and dissimilatory sulfite reduction discovered in the Korarchaeota.</title>
        <authorList>
            <person name="Mckay L.J."/>
            <person name="Dlakic M."/>
            <person name="Fields M.W."/>
            <person name="Delmont T.O."/>
            <person name="Eren A.M."/>
            <person name="Jay Z.J."/>
            <person name="Klingelsmith K.B."/>
            <person name="Rusch D.B."/>
            <person name="Inskeep W.P."/>
        </authorList>
    </citation>
    <scope>NUCLEOTIDE SEQUENCE [LARGE SCALE GENOMIC DNA]</scope>
    <source>
        <strain evidence="2 3">MDKW</strain>
    </source>
</reference>
<dbReference type="CDD" id="cd00448">
    <property type="entry name" value="YjgF_YER057c_UK114_family"/>
    <property type="match status" value="1"/>
</dbReference>
<dbReference type="RefSeq" id="WP_125672137.1">
    <property type="nucleotide sequence ID" value="NZ_RCOS01000130.1"/>
</dbReference>
<dbReference type="InterPro" id="IPR035959">
    <property type="entry name" value="RutC-like_sf"/>
</dbReference>
<dbReference type="Proteomes" id="UP000277582">
    <property type="component" value="Unassembled WGS sequence"/>
</dbReference>
<dbReference type="OrthoDB" id="371655at2157"/>
<evidence type="ECO:0000313" key="3">
    <source>
        <dbReference type="Proteomes" id="UP000277582"/>
    </source>
</evidence>
<evidence type="ECO:0000313" key="2">
    <source>
        <dbReference type="EMBL" id="RSN73029.1"/>
    </source>
</evidence>
<gene>
    <name evidence="2" type="ORF">D6D85_11670</name>
</gene>
<comment type="similarity">
    <text evidence="1">Belongs to the RutC family.</text>
</comment>
<proteinExistence type="inferred from homology"/>
<evidence type="ECO:0000256" key="1">
    <source>
        <dbReference type="ARBA" id="ARBA00010552"/>
    </source>
</evidence>
<comment type="caution">
    <text evidence="2">The sequence shown here is derived from an EMBL/GenBank/DDBJ whole genome shotgun (WGS) entry which is preliminary data.</text>
</comment>
<dbReference type="AlphaFoldDB" id="A0A3R9QTQ5"/>
<dbReference type="GO" id="GO:0019239">
    <property type="term" value="F:deaminase activity"/>
    <property type="evidence" value="ECO:0007669"/>
    <property type="project" value="TreeGrafter"/>
</dbReference>
<name>A0A3R9QTQ5_9CREN</name>
<dbReference type="NCBIfam" id="TIGR00004">
    <property type="entry name" value="Rid family detoxifying hydrolase"/>
    <property type="match status" value="1"/>
</dbReference>
<dbReference type="InterPro" id="IPR019897">
    <property type="entry name" value="RidA_CS"/>
</dbReference>
<dbReference type="SUPFAM" id="SSF55298">
    <property type="entry name" value="YjgF-like"/>
    <property type="match status" value="1"/>
</dbReference>
<keyword evidence="3" id="KW-1185">Reference proteome</keyword>
<dbReference type="InterPro" id="IPR006056">
    <property type="entry name" value="RidA"/>
</dbReference>
<dbReference type="PROSITE" id="PS01094">
    <property type="entry name" value="UPF0076"/>
    <property type="match status" value="1"/>
</dbReference>
<dbReference type="PANTHER" id="PTHR11803">
    <property type="entry name" value="2-IMINOBUTANOATE/2-IMINOPROPANOATE DEAMINASE RIDA"/>
    <property type="match status" value="1"/>
</dbReference>
<dbReference type="InterPro" id="IPR006175">
    <property type="entry name" value="YjgF/YER057c/UK114"/>
</dbReference>
<dbReference type="GO" id="GO:0005829">
    <property type="term" value="C:cytosol"/>
    <property type="evidence" value="ECO:0007669"/>
    <property type="project" value="TreeGrafter"/>
</dbReference>
<dbReference type="Gene3D" id="3.30.1330.40">
    <property type="entry name" value="RutC-like"/>
    <property type="match status" value="1"/>
</dbReference>
<dbReference type="PANTHER" id="PTHR11803:SF39">
    <property type="entry name" value="2-IMINOBUTANOATE_2-IMINOPROPANOATE DEAMINASE"/>
    <property type="match status" value="1"/>
</dbReference>
<dbReference type="Pfam" id="PF01042">
    <property type="entry name" value="Ribonuc_L-PSP"/>
    <property type="match status" value="1"/>
</dbReference>
<organism evidence="2 3">
    <name type="scientific">Candidatus Methanodesulfokora washburnensis</name>
    <dbReference type="NCBI Taxonomy" id="2478471"/>
    <lineage>
        <taxon>Archaea</taxon>
        <taxon>Thermoproteota</taxon>
        <taxon>Candidatus Korarchaeia</taxon>
        <taxon>Candidatus Korarchaeia incertae sedis</taxon>
        <taxon>Candidatus Methanodesulfokora</taxon>
    </lineage>
</organism>
<accession>A0A3R9QTQ5</accession>
<dbReference type="EMBL" id="RCOS01000130">
    <property type="protein sequence ID" value="RSN73029.1"/>
    <property type="molecule type" value="Genomic_DNA"/>
</dbReference>